<dbReference type="GO" id="GO:0006099">
    <property type="term" value="P:tricarboxylic acid cycle"/>
    <property type="evidence" value="ECO:0007669"/>
    <property type="project" value="InterPro"/>
</dbReference>
<dbReference type="GO" id="GO:0005739">
    <property type="term" value="C:mitochondrion"/>
    <property type="evidence" value="ECO:0007669"/>
    <property type="project" value="GOC"/>
</dbReference>
<evidence type="ECO:0000256" key="7">
    <source>
        <dbReference type="ARBA" id="ARBA00023136"/>
    </source>
</evidence>
<comment type="subcellular location">
    <subcellularLocation>
        <location evidence="1">Membrane</location>
        <topology evidence="1">Multi-pass membrane protein</topology>
    </subcellularLocation>
</comment>
<evidence type="ECO:0000256" key="3">
    <source>
        <dbReference type="ARBA" id="ARBA00022692"/>
    </source>
</evidence>
<dbReference type="PROSITE" id="PS01001">
    <property type="entry name" value="SDH_CYT_2"/>
    <property type="match status" value="1"/>
</dbReference>
<evidence type="ECO:0000256" key="8">
    <source>
        <dbReference type="SAM" id="Phobius"/>
    </source>
</evidence>
<evidence type="ECO:0000256" key="4">
    <source>
        <dbReference type="ARBA" id="ARBA00022723"/>
    </source>
</evidence>
<evidence type="ECO:0000256" key="1">
    <source>
        <dbReference type="ARBA" id="ARBA00004141"/>
    </source>
</evidence>
<feature type="transmembrane region" description="Helical" evidence="8">
    <location>
        <begin position="95"/>
        <end position="117"/>
    </location>
</feature>
<dbReference type="GO" id="GO:0006121">
    <property type="term" value="P:mitochondrial electron transport, succinate to ubiquinone"/>
    <property type="evidence" value="ECO:0007669"/>
    <property type="project" value="TreeGrafter"/>
</dbReference>
<dbReference type="PANTHER" id="PTHR10978:SF5">
    <property type="entry name" value="SUCCINATE DEHYDROGENASE CYTOCHROME B560 SUBUNIT, MITOCHONDRIAL"/>
    <property type="match status" value="1"/>
</dbReference>
<evidence type="ECO:0000313" key="9">
    <source>
        <dbReference type="EMBL" id="TVY34577.1"/>
    </source>
</evidence>
<keyword evidence="6" id="KW-0408">Iron</keyword>
<dbReference type="CDD" id="cd03499">
    <property type="entry name" value="SQR_TypeC_SdhC"/>
    <property type="match status" value="1"/>
</dbReference>
<dbReference type="EMBL" id="QGMI01001131">
    <property type="protein sequence ID" value="TVY34577.1"/>
    <property type="molecule type" value="Genomic_DNA"/>
</dbReference>
<keyword evidence="4" id="KW-0479">Metal-binding</keyword>
<dbReference type="InterPro" id="IPR014314">
    <property type="entry name" value="Succ_DH_cytb556"/>
</dbReference>
<accession>A0A8H8RGL8</accession>
<comment type="caution">
    <text evidence="9">The sequence shown here is derived from an EMBL/GenBank/DDBJ whole genome shotgun (WGS) entry which is preliminary data.</text>
</comment>
<dbReference type="GO" id="GO:0016020">
    <property type="term" value="C:membrane"/>
    <property type="evidence" value="ECO:0007669"/>
    <property type="project" value="UniProtKB-SubCell"/>
</dbReference>
<dbReference type="Proteomes" id="UP000443090">
    <property type="component" value="Unassembled WGS sequence"/>
</dbReference>
<sequence length="191" mass="20695">MLSQRIAQQSLRRLAAGQPGLASQSMALKKFAAPAAIMGSSFQTRPVATQPMKPSDSYEILVAQRKNRPNSPHLTIYAPQIPWILSITNRITGSVLSGAFYIFGSAYLVAPLLGWHLDSASMAAAFGAWPVAAKVMTKFAFALPFTFHSFNGIRHFVWDSGRAFKNATVIKTGWFVMGLTGVSSLALALFT</sequence>
<dbReference type="OrthoDB" id="588261at2759"/>
<dbReference type="InterPro" id="IPR018495">
    <property type="entry name" value="Succ_DH_cyt_bsu_CS"/>
</dbReference>
<keyword evidence="10" id="KW-1185">Reference proteome</keyword>
<keyword evidence="2" id="KW-0349">Heme</keyword>
<dbReference type="AlphaFoldDB" id="A0A8H8RGL8"/>
<evidence type="ECO:0000256" key="2">
    <source>
        <dbReference type="ARBA" id="ARBA00022617"/>
    </source>
</evidence>
<keyword evidence="5 8" id="KW-1133">Transmembrane helix</keyword>
<dbReference type="SUPFAM" id="SSF81343">
    <property type="entry name" value="Fumarate reductase respiratory complex transmembrane subunits"/>
    <property type="match status" value="1"/>
</dbReference>
<organism evidence="9 10">
    <name type="scientific">Lachnellula occidentalis</name>
    <dbReference type="NCBI Taxonomy" id="215460"/>
    <lineage>
        <taxon>Eukaryota</taxon>
        <taxon>Fungi</taxon>
        <taxon>Dikarya</taxon>
        <taxon>Ascomycota</taxon>
        <taxon>Pezizomycotina</taxon>
        <taxon>Leotiomycetes</taxon>
        <taxon>Helotiales</taxon>
        <taxon>Lachnaceae</taxon>
        <taxon>Lachnellula</taxon>
    </lineage>
</organism>
<proteinExistence type="predicted"/>
<dbReference type="NCBIfam" id="TIGR02970">
    <property type="entry name" value="succ_dehyd_cytB"/>
    <property type="match status" value="1"/>
</dbReference>
<keyword evidence="7 8" id="KW-0472">Membrane</keyword>
<dbReference type="GO" id="GO:0009055">
    <property type="term" value="F:electron transfer activity"/>
    <property type="evidence" value="ECO:0007669"/>
    <property type="project" value="InterPro"/>
</dbReference>
<dbReference type="PANTHER" id="PTHR10978">
    <property type="entry name" value="SUCCINATE DEHYDROGENASE CYTOCHROME B560 SUBUNIT"/>
    <property type="match status" value="1"/>
</dbReference>
<protein>
    <submittedName>
        <fullName evidence="9">Succinate dehydrogenase cytochrome B subunit, mitochondrial</fullName>
    </submittedName>
</protein>
<dbReference type="Pfam" id="PF01127">
    <property type="entry name" value="Sdh_cyt"/>
    <property type="match status" value="1"/>
</dbReference>
<evidence type="ECO:0000313" key="10">
    <source>
        <dbReference type="Proteomes" id="UP000443090"/>
    </source>
</evidence>
<evidence type="ECO:0000256" key="5">
    <source>
        <dbReference type="ARBA" id="ARBA00022989"/>
    </source>
</evidence>
<dbReference type="Gene3D" id="1.20.1300.10">
    <property type="entry name" value="Fumarate reductase/succinate dehydrogenase, transmembrane subunit"/>
    <property type="match status" value="1"/>
</dbReference>
<dbReference type="InterPro" id="IPR000701">
    <property type="entry name" value="SuccDH_FuR_B_TM-su"/>
</dbReference>
<name>A0A8H8RGL8_9HELO</name>
<feature type="transmembrane region" description="Helical" evidence="8">
    <location>
        <begin position="123"/>
        <end position="147"/>
    </location>
</feature>
<keyword evidence="3 8" id="KW-0812">Transmembrane</keyword>
<gene>
    <name evidence="9" type="primary">sdh3</name>
    <name evidence="9" type="ORF">LOCC1_G007854</name>
</gene>
<evidence type="ECO:0000256" key="6">
    <source>
        <dbReference type="ARBA" id="ARBA00023004"/>
    </source>
</evidence>
<dbReference type="InterPro" id="IPR034804">
    <property type="entry name" value="SQR/QFR_C/D"/>
</dbReference>
<dbReference type="GO" id="GO:0046872">
    <property type="term" value="F:metal ion binding"/>
    <property type="evidence" value="ECO:0007669"/>
    <property type="project" value="UniProtKB-KW"/>
</dbReference>
<feature type="transmembrane region" description="Helical" evidence="8">
    <location>
        <begin position="168"/>
        <end position="190"/>
    </location>
</feature>
<reference evidence="9 10" key="1">
    <citation type="submission" date="2018-05" db="EMBL/GenBank/DDBJ databases">
        <title>Genome sequencing and assembly of the regulated plant pathogen Lachnellula willkommii and related sister species for the development of diagnostic species identification markers.</title>
        <authorList>
            <person name="Giroux E."/>
            <person name="Bilodeau G."/>
        </authorList>
    </citation>
    <scope>NUCLEOTIDE SEQUENCE [LARGE SCALE GENOMIC DNA]</scope>
    <source>
        <strain evidence="9 10">CBS 160.35</strain>
    </source>
</reference>